<dbReference type="Gene3D" id="1.10.287.1490">
    <property type="match status" value="1"/>
</dbReference>
<evidence type="ECO:0000313" key="2">
    <source>
        <dbReference type="EMBL" id="TKR26277.1"/>
    </source>
</evidence>
<name>A0A4U5JF16_9EURY</name>
<comment type="caution">
    <text evidence="2">The sequence shown here is derived from an EMBL/GenBank/DDBJ whole genome shotgun (WGS) entry which is preliminary data.</text>
</comment>
<dbReference type="RefSeq" id="WP_137276193.1">
    <property type="nucleotide sequence ID" value="NZ_QKNX01000002.1"/>
</dbReference>
<evidence type="ECO:0000313" key="3">
    <source>
        <dbReference type="Proteomes" id="UP000308037"/>
    </source>
</evidence>
<gene>
    <name evidence="2" type="ORF">DM868_07235</name>
</gene>
<proteinExistence type="predicted"/>
<evidence type="ECO:0000256" key="1">
    <source>
        <dbReference type="SAM" id="Coils"/>
    </source>
</evidence>
<dbReference type="EMBL" id="QKNX01000002">
    <property type="protein sequence ID" value="TKR26277.1"/>
    <property type="molecule type" value="Genomic_DNA"/>
</dbReference>
<sequence length="273" mass="29906">MDTESAGDSELSIALPPSLHEWLDERAAALGIEREALLVQLLETHRTAASFDANGTGPLFGSAEDGDHVLSEVDHRFETLDERLTEATERTTELDAKITNNVEDLRERVLQLRDAVEERAPAEHSHDEFRTPLDRLDTLAEDLEVTTESIDELEGELDEITETVASIDGRFETVDDKLDRLARTVVARQRIAADDAATEAELAELQRAANRLGTASADCGGCGESVRIGLLSELACPHCDRRVDRLDAPDSLLGWLGSPTLVVEPDRAEATDE</sequence>
<accession>A0A4U5JF16</accession>
<organism evidence="2 3">
    <name type="scientific">Natronomonas salsuginis</name>
    <dbReference type="NCBI Taxonomy" id="2217661"/>
    <lineage>
        <taxon>Archaea</taxon>
        <taxon>Methanobacteriati</taxon>
        <taxon>Methanobacteriota</taxon>
        <taxon>Stenosarchaea group</taxon>
        <taxon>Halobacteria</taxon>
        <taxon>Halobacteriales</taxon>
        <taxon>Natronomonadaceae</taxon>
        <taxon>Natronomonas</taxon>
    </lineage>
</organism>
<keyword evidence="3" id="KW-1185">Reference proteome</keyword>
<dbReference type="OrthoDB" id="178000at2157"/>
<keyword evidence="1" id="KW-0175">Coiled coil</keyword>
<dbReference type="Proteomes" id="UP000308037">
    <property type="component" value="Unassembled WGS sequence"/>
</dbReference>
<reference evidence="2 3" key="1">
    <citation type="submission" date="2019-04" db="EMBL/GenBank/DDBJ databases">
        <title>Natronomonas sp. F20-122 a newhaloarchaeon isolated from a saline saltern of Isla Bacuta, Huelva, Spain.</title>
        <authorList>
            <person name="Duran-Viseras A."/>
            <person name="Sanchez-Porro C."/>
            <person name="Ventosa A."/>
        </authorList>
    </citation>
    <scope>NUCLEOTIDE SEQUENCE [LARGE SCALE GENOMIC DNA]</scope>
    <source>
        <strain evidence="2 3">F20-122</strain>
    </source>
</reference>
<feature type="coiled-coil region" evidence="1">
    <location>
        <begin position="136"/>
        <end position="170"/>
    </location>
</feature>
<dbReference type="AlphaFoldDB" id="A0A4U5JF16"/>
<evidence type="ECO:0008006" key="4">
    <source>
        <dbReference type="Google" id="ProtNLM"/>
    </source>
</evidence>
<protein>
    <recommendedName>
        <fullName evidence="4">CopG family transcriptional regulator</fullName>
    </recommendedName>
</protein>